<dbReference type="GO" id="GO:0004517">
    <property type="term" value="F:nitric-oxide synthase activity"/>
    <property type="evidence" value="ECO:0007669"/>
    <property type="project" value="UniProtKB-EC"/>
</dbReference>
<evidence type="ECO:0000256" key="11">
    <source>
        <dbReference type="ARBA" id="ARBA00023004"/>
    </source>
</evidence>
<keyword evidence="5" id="KW-0349">Heme</keyword>
<dbReference type="SUPFAM" id="SSF56512">
    <property type="entry name" value="Nitric oxide (NO) synthase oxygenase domain"/>
    <property type="match status" value="1"/>
</dbReference>
<keyword evidence="6" id="KW-0285">Flavoprotein</keyword>
<reference evidence="12" key="1">
    <citation type="submission" date="2020-11" db="EMBL/GenBank/DDBJ databases">
        <authorList>
            <person name="Tran Van P."/>
        </authorList>
    </citation>
    <scope>NUCLEOTIDE SEQUENCE</scope>
</reference>
<dbReference type="EC" id="1.14.13.39" evidence="4"/>
<proteinExistence type="inferred from homology"/>
<keyword evidence="10" id="KW-0560">Oxidoreductase</keyword>
<organism evidence="12">
    <name type="scientific">Cyprideis torosa</name>
    <dbReference type="NCBI Taxonomy" id="163714"/>
    <lineage>
        <taxon>Eukaryota</taxon>
        <taxon>Metazoa</taxon>
        <taxon>Ecdysozoa</taxon>
        <taxon>Arthropoda</taxon>
        <taxon>Crustacea</taxon>
        <taxon>Oligostraca</taxon>
        <taxon>Ostracoda</taxon>
        <taxon>Podocopa</taxon>
        <taxon>Podocopida</taxon>
        <taxon>Cytherocopina</taxon>
        <taxon>Cytheroidea</taxon>
        <taxon>Cytherideidae</taxon>
        <taxon>Cyprideis</taxon>
    </lineage>
</organism>
<evidence type="ECO:0000256" key="4">
    <source>
        <dbReference type="ARBA" id="ARBA00012989"/>
    </source>
</evidence>
<keyword evidence="11" id="KW-0408">Iron</keyword>
<evidence type="ECO:0000256" key="8">
    <source>
        <dbReference type="ARBA" id="ARBA00022857"/>
    </source>
</evidence>
<dbReference type="PANTHER" id="PTHR43410">
    <property type="entry name" value="NITRIC OXIDE SYNTHASE OXYGENASE"/>
    <property type="match status" value="1"/>
</dbReference>
<evidence type="ECO:0000256" key="5">
    <source>
        <dbReference type="ARBA" id="ARBA00022617"/>
    </source>
</evidence>
<evidence type="ECO:0000256" key="2">
    <source>
        <dbReference type="ARBA" id="ARBA00001970"/>
    </source>
</evidence>
<sequence>SAITVFPPRLDGRHDFRIWNNQIISYAGYRLEDGSVLGDGGNVEFTQVCQKLGWKSKGTMFDVLPLVLSANGHDPEYFELPKEIVMEVDITHPE</sequence>
<evidence type="ECO:0000256" key="10">
    <source>
        <dbReference type="ARBA" id="ARBA00023002"/>
    </source>
</evidence>
<protein>
    <recommendedName>
        <fullName evidence="4">nitric-oxide synthase (NADPH)</fullName>
        <ecNumber evidence="4">1.14.13.39</ecNumber>
    </recommendedName>
</protein>
<dbReference type="InterPro" id="IPR036119">
    <property type="entry name" value="NOS_N_sf"/>
</dbReference>
<evidence type="ECO:0000256" key="9">
    <source>
        <dbReference type="ARBA" id="ARBA00022860"/>
    </source>
</evidence>
<evidence type="ECO:0000256" key="3">
    <source>
        <dbReference type="ARBA" id="ARBA00006267"/>
    </source>
</evidence>
<dbReference type="Pfam" id="PF02898">
    <property type="entry name" value="NO_synthase"/>
    <property type="match status" value="1"/>
</dbReference>
<dbReference type="GO" id="GO:0046872">
    <property type="term" value="F:metal ion binding"/>
    <property type="evidence" value="ECO:0007669"/>
    <property type="project" value="UniProtKB-KW"/>
</dbReference>
<dbReference type="GO" id="GO:0006809">
    <property type="term" value="P:nitric oxide biosynthetic process"/>
    <property type="evidence" value="ECO:0007669"/>
    <property type="project" value="InterPro"/>
</dbReference>
<keyword evidence="7" id="KW-0479">Metal-binding</keyword>
<keyword evidence="8" id="KW-0521">NADP</keyword>
<name>A0A7R8ZX40_9CRUS</name>
<dbReference type="GO" id="GO:0005516">
    <property type="term" value="F:calmodulin binding"/>
    <property type="evidence" value="ECO:0007669"/>
    <property type="project" value="UniProtKB-KW"/>
</dbReference>
<dbReference type="Gene3D" id="3.90.440.10">
    <property type="entry name" value="Nitric Oxide Synthase,Heme Domain,Chain A domain 2"/>
    <property type="match status" value="1"/>
</dbReference>
<dbReference type="OrthoDB" id="1688044at2759"/>
<feature type="non-terminal residue" evidence="12">
    <location>
        <position position="1"/>
    </location>
</feature>
<gene>
    <name evidence="12" type="ORF">CTOB1V02_LOCUS12808</name>
</gene>
<dbReference type="InterPro" id="IPR004030">
    <property type="entry name" value="NOS_N"/>
</dbReference>
<dbReference type="InterPro" id="IPR050607">
    <property type="entry name" value="NOS"/>
</dbReference>
<keyword evidence="6" id="KW-0288">FMN</keyword>
<comment type="cofactor">
    <cofactor evidence="1">
        <name>FMN</name>
        <dbReference type="ChEBI" id="CHEBI:58210"/>
    </cofactor>
</comment>
<evidence type="ECO:0000256" key="7">
    <source>
        <dbReference type="ARBA" id="ARBA00022723"/>
    </source>
</evidence>
<dbReference type="InterPro" id="IPR044940">
    <property type="entry name" value="NOS_dom_2"/>
</dbReference>
<evidence type="ECO:0000256" key="1">
    <source>
        <dbReference type="ARBA" id="ARBA00001917"/>
    </source>
</evidence>
<accession>A0A7R8ZX40</accession>
<dbReference type="EMBL" id="OB670729">
    <property type="protein sequence ID" value="CAD7234992.1"/>
    <property type="molecule type" value="Genomic_DNA"/>
</dbReference>
<dbReference type="AlphaFoldDB" id="A0A7R8ZX40"/>
<evidence type="ECO:0000256" key="6">
    <source>
        <dbReference type="ARBA" id="ARBA00022643"/>
    </source>
</evidence>
<evidence type="ECO:0000313" key="12">
    <source>
        <dbReference type="EMBL" id="CAD7234992.1"/>
    </source>
</evidence>
<comment type="cofactor">
    <cofactor evidence="2">
        <name>heme b</name>
        <dbReference type="ChEBI" id="CHEBI:60344"/>
    </cofactor>
</comment>
<dbReference type="PANTHER" id="PTHR43410:SF1">
    <property type="entry name" value="NITRIC OXIDE SYNTHASE"/>
    <property type="match status" value="1"/>
</dbReference>
<keyword evidence="9" id="KW-0112">Calmodulin-binding</keyword>
<comment type="similarity">
    <text evidence="3">Belongs to the NOS family.</text>
</comment>